<reference evidence="3" key="1">
    <citation type="journal article" date="2019" name="Int. J. Syst. Evol. Microbiol.">
        <title>The Global Catalogue of Microorganisms (GCM) 10K type strain sequencing project: providing services to taxonomists for standard genome sequencing and annotation.</title>
        <authorList>
            <consortium name="The Broad Institute Genomics Platform"/>
            <consortium name="The Broad Institute Genome Sequencing Center for Infectious Disease"/>
            <person name="Wu L."/>
            <person name="Ma J."/>
        </authorList>
    </citation>
    <scope>NUCLEOTIDE SEQUENCE [LARGE SCALE GENOMIC DNA]</scope>
    <source>
        <strain evidence="3">NBRC 109019</strain>
    </source>
</reference>
<protein>
    <recommendedName>
        <fullName evidence="1">ESAT-6-like protein</fullName>
    </recommendedName>
</protein>
<dbReference type="InterPro" id="IPR036689">
    <property type="entry name" value="ESAT-6-like_sf"/>
</dbReference>
<organism evidence="2 3">
    <name type="scientific">Agromyces marinus</name>
    <dbReference type="NCBI Taxonomy" id="1389020"/>
    <lineage>
        <taxon>Bacteria</taxon>
        <taxon>Bacillati</taxon>
        <taxon>Actinomycetota</taxon>
        <taxon>Actinomycetes</taxon>
        <taxon>Micrococcales</taxon>
        <taxon>Microbacteriaceae</taxon>
        <taxon>Agromyces</taxon>
    </lineage>
</organism>
<proteinExistence type="inferred from homology"/>
<name>A0ABN6YE31_9MICO</name>
<dbReference type="EMBL" id="AP027734">
    <property type="protein sequence ID" value="BDZ55707.1"/>
    <property type="molecule type" value="Genomic_DNA"/>
</dbReference>
<sequence length="96" mass="10144">MTRYQVDSEQVQAATQGVQATIGRIQSEVSALLAQLTGLQGSWTGQAATAFQAAVSDWRVTQQHVEQSLSGLNQALGAAAAHYADAEAANARLFVR</sequence>
<keyword evidence="3" id="KW-1185">Reference proteome</keyword>
<dbReference type="Gene3D" id="1.10.287.1060">
    <property type="entry name" value="ESAT-6-like"/>
    <property type="match status" value="1"/>
</dbReference>
<comment type="similarity">
    <text evidence="1">Belongs to the WXG100 family.</text>
</comment>
<evidence type="ECO:0000313" key="2">
    <source>
        <dbReference type="EMBL" id="BDZ55707.1"/>
    </source>
</evidence>
<dbReference type="NCBIfam" id="TIGR03930">
    <property type="entry name" value="WXG100_ESAT6"/>
    <property type="match status" value="1"/>
</dbReference>
<accession>A0ABN6YE31</accession>
<dbReference type="SUPFAM" id="SSF140453">
    <property type="entry name" value="EsxAB dimer-like"/>
    <property type="match status" value="1"/>
</dbReference>
<evidence type="ECO:0000256" key="1">
    <source>
        <dbReference type="RuleBase" id="RU362001"/>
    </source>
</evidence>
<gene>
    <name evidence="2" type="ORF">GCM10025870_27800</name>
</gene>
<dbReference type="Proteomes" id="UP001321477">
    <property type="component" value="Chromosome"/>
</dbReference>
<dbReference type="InterPro" id="IPR010310">
    <property type="entry name" value="T7SS_ESAT-6-like"/>
</dbReference>
<dbReference type="Pfam" id="PF06013">
    <property type="entry name" value="WXG100"/>
    <property type="match status" value="1"/>
</dbReference>
<dbReference type="RefSeq" id="WP_234659569.1">
    <property type="nucleotide sequence ID" value="NZ_AP027734.1"/>
</dbReference>
<evidence type="ECO:0000313" key="3">
    <source>
        <dbReference type="Proteomes" id="UP001321477"/>
    </source>
</evidence>